<organism evidence="2 3">
    <name type="scientific">Pedobacter yulinensis</name>
    <dbReference type="NCBI Taxonomy" id="2126353"/>
    <lineage>
        <taxon>Bacteria</taxon>
        <taxon>Pseudomonadati</taxon>
        <taxon>Bacteroidota</taxon>
        <taxon>Sphingobacteriia</taxon>
        <taxon>Sphingobacteriales</taxon>
        <taxon>Sphingobacteriaceae</taxon>
        <taxon>Pedobacter</taxon>
    </lineage>
</organism>
<comment type="caution">
    <text evidence="2">The sequence shown here is derived from an EMBL/GenBank/DDBJ whole genome shotgun (WGS) entry which is preliminary data.</text>
</comment>
<reference evidence="2 3" key="1">
    <citation type="submission" date="2018-03" db="EMBL/GenBank/DDBJ databases">
        <authorList>
            <person name="Keele B.F."/>
        </authorList>
    </citation>
    <scope>NUCLEOTIDE SEQUENCE [LARGE SCALE GENOMIC DNA]</scope>
    <source>
        <strain evidence="2 3">YL28-9</strain>
    </source>
</reference>
<dbReference type="PANTHER" id="PTHR34203:SF15">
    <property type="entry name" value="SLL1173 PROTEIN"/>
    <property type="match status" value="1"/>
</dbReference>
<evidence type="ECO:0000259" key="1">
    <source>
        <dbReference type="Pfam" id="PF05050"/>
    </source>
</evidence>
<dbReference type="OrthoDB" id="663022at2"/>
<dbReference type="NCBIfam" id="TIGR01444">
    <property type="entry name" value="fkbM_fam"/>
    <property type="match status" value="1"/>
</dbReference>
<dbReference type="PANTHER" id="PTHR34203">
    <property type="entry name" value="METHYLTRANSFERASE, FKBM FAMILY PROTEIN"/>
    <property type="match status" value="1"/>
</dbReference>
<evidence type="ECO:0000313" key="2">
    <source>
        <dbReference type="EMBL" id="PST83901.1"/>
    </source>
</evidence>
<evidence type="ECO:0000313" key="3">
    <source>
        <dbReference type="Proteomes" id="UP000240912"/>
    </source>
</evidence>
<dbReference type="SUPFAM" id="SSF53335">
    <property type="entry name" value="S-adenosyl-L-methionine-dependent methyltransferases"/>
    <property type="match status" value="1"/>
</dbReference>
<gene>
    <name evidence="2" type="ORF">C7T94_03910</name>
</gene>
<dbReference type="Gene3D" id="3.40.50.150">
    <property type="entry name" value="Vaccinia Virus protein VP39"/>
    <property type="match status" value="1"/>
</dbReference>
<dbReference type="Pfam" id="PF05050">
    <property type="entry name" value="Methyltransf_21"/>
    <property type="match status" value="1"/>
</dbReference>
<sequence length="313" mass="35608">MNILTEQLLESIRQFPDQEQAEINYYLSEILHLFQRNDEQFRPGLFRGSVRRGHFNRVVAGPFATAIITESANGKLAVPVDDMFVGRQLRFDSGYSIAELEYLKTLVDESSQILVVGAHIGSLVVPLCKLVDQCVAVEANPEIYELLKLNVKMNEISNCKTYNFAASDRKGTIPFIKNRINSGGSKRKPLVSSELYSYDDPSEFQVEAMQLDSQFPDAHFDLIFMDIEGSEYFALLGMPELLKNAKMLVMEFIPHHFTNVAGKDVRELTHILSDFNSLFIPSKNKLVTRDDIIPLLKLMYDQNISEDIIVFKK</sequence>
<dbReference type="InterPro" id="IPR052514">
    <property type="entry name" value="SAM-dependent_MTase"/>
</dbReference>
<dbReference type="InterPro" id="IPR029063">
    <property type="entry name" value="SAM-dependent_MTases_sf"/>
</dbReference>
<dbReference type="EMBL" id="PYLS01000004">
    <property type="protein sequence ID" value="PST83901.1"/>
    <property type="molecule type" value="Genomic_DNA"/>
</dbReference>
<keyword evidence="3" id="KW-1185">Reference proteome</keyword>
<proteinExistence type="predicted"/>
<dbReference type="Proteomes" id="UP000240912">
    <property type="component" value="Unassembled WGS sequence"/>
</dbReference>
<dbReference type="RefSeq" id="WP_107213816.1">
    <property type="nucleotide sequence ID" value="NZ_KZ686268.1"/>
</dbReference>
<name>A0A2T3HND8_9SPHI</name>
<protein>
    <recommendedName>
        <fullName evidence="1">Methyltransferase FkbM domain-containing protein</fullName>
    </recommendedName>
</protein>
<dbReference type="AlphaFoldDB" id="A0A2T3HND8"/>
<feature type="domain" description="Methyltransferase FkbM" evidence="1">
    <location>
        <begin position="116"/>
        <end position="266"/>
    </location>
</feature>
<accession>A0A2T3HND8</accession>
<dbReference type="InterPro" id="IPR006342">
    <property type="entry name" value="FkbM_mtfrase"/>
</dbReference>